<dbReference type="FunFam" id="3.40.50.300:FF:000840">
    <property type="entry name" value="Immune-associated nucleotide-binding protein 9"/>
    <property type="match status" value="1"/>
</dbReference>
<evidence type="ECO:0000259" key="4">
    <source>
        <dbReference type="PROSITE" id="PS51720"/>
    </source>
</evidence>
<proteinExistence type="inferred from homology"/>
<protein>
    <submittedName>
        <fullName evidence="5">Protein AIG1</fullName>
    </submittedName>
</protein>
<dbReference type="EMBL" id="GEVI01009046">
    <property type="protein sequence ID" value="JAU23274.1"/>
    <property type="molecule type" value="Transcribed_RNA"/>
</dbReference>
<dbReference type="PANTHER" id="PTHR10903">
    <property type="entry name" value="GTPASE, IMAP FAMILY MEMBER-RELATED"/>
    <property type="match status" value="1"/>
</dbReference>
<organism evidence="5">
    <name type="scientific">Noccaea caerulescens</name>
    <name type="common">Alpine penny-cress</name>
    <name type="synonym">Thlaspi caerulescens</name>
    <dbReference type="NCBI Taxonomy" id="107243"/>
    <lineage>
        <taxon>Eukaryota</taxon>
        <taxon>Viridiplantae</taxon>
        <taxon>Streptophyta</taxon>
        <taxon>Embryophyta</taxon>
        <taxon>Tracheophyta</taxon>
        <taxon>Spermatophyta</taxon>
        <taxon>Magnoliopsida</taxon>
        <taxon>eudicotyledons</taxon>
        <taxon>Gunneridae</taxon>
        <taxon>Pentapetalae</taxon>
        <taxon>rosids</taxon>
        <taxon>malvids</taxon>
        <taxon>Brassicales</taxon>
        <taxon>Brassicaceae</taxon>
        <taxon>Coluteocarpeae</taxon>
        <taxon>Noccaea</taxon>
    </lineage>
</organism>
<dbReference type="GO" id="GO:0005525">
    <property type="term" value="F:GTP binding"/>
    <property type="evidence" value="ECO:0007669"/>
    <property type="project" value="UniProtKB-KW"/>
</dbReference>
<dbReference type="SUPFAM" id="SSF52540">
    <property type="entry name" value="P-loop containing nucleoside triphosphate hydrolases"/>
    <property type="match status" value="1"/>
</dbReference>
<reference evidence="5" key="1">
    <citation type="submission" date="2016-07" db="EMBL/GenBank/DDBJ databases">
        <title>De novo transcriptome assembly of four accessions of the metal hyperaccumulator plant Noccaea caerulescens.</title>
        <authorList>
            <person name="Blande D."/>
            <person name="Halimaa P."/>
            <person name="Tervahauta A.I."/>
            <person name="Aarts M.G."/>
            <person name="Karenlampi S.O."/>
        </authorList>
    </citation>
    <scope>NUCLEOTIDE SEQUENCE</scope>
</reference>
<accession>A0A1J3DTL4</accession>
<dbReference type="CDD" id="cd01852">
    <property type="entry name" value="AIG1"/>
    <property type="match status" value="1"/>
</dbReference>
<comment type="similarity">
    <text evidence="1">Belongs to the TRAFAC class TrmE-Era-EngA-EngB-Septin-like GTPase superfamily. AIG1/Toc34/Toc159-like paraseptin GTPase family. IAN subfamily.</text>
</comment>
<dbReference type="PANTHER" id="PTHR10903:SF164">
    <property type="entry name" value="IMMUNE-ASSOCIATED NUCLEOTIDE-BINDING PROTEIN 7"/>
    <property type="match status" value="1"/>
</dbReference>
<feature type="domain" description="AIG1-type G" evidence="4">
    <location>
        <begin position="13"/>
        <end position="221"/>
    </location>
</feature>
<sequence length="322" mass="35675">MNKGYSGSASASKHAENIVLVGRTGNGKSATANSLIGKRVFESKPHASGVTMECQIHETVTKDGHDIKVIDTPGLFDLSVSAKFISKQIVQCLKLAEGGIHAVLLVFSARTPITEEEEETLSTLQALFGSQILDYVIVVFTGGDVLEEEGATLDEFLARDCPPFIKEVISMCGNRKVLIDNKTHDEGKKAEQVHRLLSLVDEIRRRNRGGSYTDDMFHKIKKETGRLQKEHEELEAKKHPHELHMQMKQQLHASSEKNISHLSNTLEKRLNKALAGQEKALTKLGKYVHVSDDNQHQADQPFISIPISIPLPLPTRGFCSIL</sequence>
<name>A0A1J3DTL4_NOCCA</name>
<dbReference type="InterPro" id="IPR027417">
    <property type="entry name" value="P-loop_NTPase"/>
</dbReference>
<gene>
    <name evidence="5" type="ORF">GA_TR19295_c0_g1_i1_g.63131</name>
</gene>
<evidence type="ECO:0000256" key="3">
    <source>
        <dbReference type="ARBA" id="ARBA00023134"/>
    </source>
</evidence>
<keyword evidence="2" id="KW-0547">Nucleotide-binding</keyword>
<dbReference type="PROSITE" id="PS51720">
    <property type="entry name" value="G_AIG1"/>
    <property type="match status" value="1"/>
</dbReference>
<evidence type="ECO:0000256" key="1">
    <source>
        <dbReference type="ARBA" id="ARBA00008535"/>
    </source>
</evidence>
<dbReference type="AlphaFoldDB" id="A0A1J3DTL4"/>
<evidence type="ECO:0000313" key="5">
    <source>
        <dbReference type="EMBL" id="JAU23274.1"/>
    </source>
</evidence>
<keyword evidence="3" id="KW-0342">GTP-binding</keyword>
<dbReference type="InterPro" id="IPR006703">
    <property type="entry name" value="G_AIG1"/>
</dbReference>
<evidence type="ECO:0000256" key="2">
    <source>
        <dbReference type="ARBA" id="ARBA00022741"/>
    </source>
</evidence>
<dbReference type="InterPro" id="IPR045058">
    <property type="entry name" value="GIMA/IAN/Toc"/>
</dbReference>
<dbReference type="Pfam" id="PF04548">
    <property type="entry name" value="AIG1"/>
    <property type="match status" value="1"/>
</dbReference>
<dbReference type="Gene3D" id="3.40.50.300">
    <property type="entry name" value="P-loop containing nucleotide triphosphate hydrolases"/>
    <property type="match status" value="1"/>
</dbReference>